<name>A0A1X7UNF3_AMPQE</name>
<reference evidence="2" key="1">
    <citation type="submission" date="2017-05" db="UniProtKB">
        <authorList>
            <consortium name="EnsemblMetazoa"/>
        </authorList>
    </citation>
    <scope>IDENTIFICATION</scope>
</reference>
<dbReference type="OrthoDB" id="5978202at2759"/>
<dbReference type="InParanoid" id="A0A1X7UNF3"/>
<feature type="region of interest" description="Disordered" evidence="1">
    <location>
        <begin position="113"/>
        <end position="136"/>
    </location>
</feature>
<proteinExistence type="predicted"/>
<dbReference type="AlphaFoldDB" id="A0A1X7UNF3"/>
<protein>
    <submittedName>
        <fullName evidence="2">Uncharacterized protein</fullName>
    </submittedName>
</protein>
<sequence>MPSYLQERDKGHLYSPHADFIPFFRDVDNLVKAVVSKNDFEENGDQIVKAAHDSISTSCLKVAFSTLLKKRMLDKYETVSVAEDSIYQELVRKLCHIRVKEFLSSTKQRIASAKGNASLAKRPEQPEKSKRRGSFKKYSPEVRARIGMYASNNNVAAAVCFYSRKYGESINESSVRYMRDAYLEELKRIEMVM</sequence>
<dbReference type="EnsemblMetazoa" id="Aqu2.1.29176_001">
    <property type="protein sequence ID" value="Aqu2.1.29176_001"/>
    <property type="gene ID" value="Aqu2.1.29176"/>
</dbReference>
<evidence type="ECO:0000256" key="1">
    <source>
        <dbReference type="SAM" id="MobiDB-lite"/>
    </source>
</evidence>
<accession>A0A1X7UNF3</accession>
<organism evidence="2">
    <name type="scientific">Amphimedon queenslandica</name>
    <name type="common">Sponge</name>
    <dbReference type="NCBI Taxonomy" id="400682"/>
    <lineage>
        <taxon>Eukaryota</taxon>
        <taxon>Metazoa</taxon>
        <taxon>Porifera</taxon>
        <taxon>Demospongiae</taxon>
        <taxon>Heteroscleromorpha</taxon>
        <taxon>Haplosclerida</taxon>
        <taxon>Niphatidae</taxon>
        <taxon>Amphimedon</taxon>
    </lineage>
</organism>
<evidence type="ECO:0000313" key="2">
    <source>
        <dbReference type="EnsemblMetazoa" id="Aqu2.1.29176_001"/>
    </source>
</evidence>